<feature type="transmembrane region" description="Helical" evidence="1">
    <location>
        <begin position="141"/>
        <end position="165"/>
    </location>
</feature>
<protein>
    <recommendedName>
        <fullName evidence="4">G_PROTEIN_RECEP_F1_2 domain-containing protein</fullName>
    </recommendedName>
</protein>
<evidence type="ECO:0008006" key="4">
    <source>
        <dbReference type="Google" id="ProtNLM"/>
    </source>
</evidence>
<dbReference type="Pfam" id="PF10326">
    <property type="entry name" value="7TM_GPCR_Str"/>
    <property type="match status" value="1"/>
</dbReference>
<evidence type="ECO:0000313" key="2">
    <source>
        <dbReference type="EMBL" id="CAD5223185.1"/>
    </source>
</evidence>
<dbReference type="AlphaFoldDB" id="A0A811L4Z7"/>
<sequence length="291" mass="33064">MIKTTRDKFCRETAKPPALRRVRIVNNVILLTPLGFSQNFNYNTQLILLGVYMWAVILAEYILPAQAFYRYYTLVHKRSMSLQMTMLLFVMASVISIPTGYIAYLSYAYSGLQKPGFNYGTYWFIERPLPTLLLADMESNYLKLLVAIVIPCAFIAYSLSLTFAWKTLRYLRTHIEVQSAQTLKLQRQLSQCLLMQNILPLFTSATPVACYTIPILFGIQSDKIVTYASMCLSLVPIGNPIISILVISPYKATVLRWLDKIVCGLLTRHKIMTKAMMTSTKSGSMGPIQFT</sequence>
<feature type="transmembrane region" description="Helical" evidence="1">
    <location>
        <begin position="46"/>
        <end position="63"/>
    </location>
</feature>
<feature type="transmembrane region" description="Helical" evidence="1">
    <location>
        <begin position="198"/>
        <end position="219"/>
    </location>
</feature>
<accession>A0A811L4Z7</accession>
<dbReference type="EMBL" id="CAJFDH010000005">
    <property type="protein sequence ID" value="CAD5223185.1"/>
    <property type="molecule type" value="Genomic_DNA"/>
</dbReference>
<name>A0A811L4Z7_9BILA</name>
<keyword evidence="1" id="KW-0472">Membrane</keyword>
<comment type="caution">
    <text evidence="2">The sequence shown here is derived from an EMBL/GenBank/DDBJ whole genome shotgun (WGS) entry which is preliminary data.</text>
</comment>
<keyword evidence="1" id="KW-1133">Transmembrane helix</keyword>
<keyword evidence="3" id="KW-1185">Reference proteome</keyword>
<evidence type="ECO:0000256" key="1">
    <source>
        <dbReference type="SAM" id="Phobius"/>
    </source>
</evidence>
<dbReference type="Proteomes" id="UP000783686">
    <property type="component" value="Unassembled WGS sequence"/>
</dbReference>
<dbReference type="Proteomes" id="UP000614601">
    <property type="component" value="Unassembled WGS sequence"/>
</dbReference>
<dbReference type="InterPro" id="IPR019428">
    <property type="entry name" value="7TM_GPCR_serpentine_rcpt_Str"/>
</dbReference>
<dbReference type="EMBL" id="CAJFCW020000005">
    <property type="protein sequence ID" value="CAG9117337.1"/>
    <property type="molecule type" value="Genomic_DNA"/>
</dbReference>
<keyword evidence="1" id="KW-0812">Transmembrane</keyword>
<evidence type="ECO:0000313" key="3">
    <source>
        <dbReference type="Proteomes" id="UP000614601"/>
    </source>
</evidence>
<proteinExistence type="predicted"/>
<reference evidence="2" key="1">
    <citation type="submission" date="2020-09" db="EMBL/GenBank/DDBJ databases">
        <authorList>
            <person name="Kikuchi T."/>
        </authorList>
    </citation>
    <scope>NUCLEOTIDE SEQUENCE</scope>
    <source>
        <strain evidence="2">SH1</strain>
    </source>
</reference>
<dbReference type="OrthoDB" id="5790586at2759"/>
<dbReference type="PANTHER" id="PTHR22943:SF248">
    <property type="entry name" value="SEVEN TM RECEPTOR"/>
    <property type="match status" value="1"/>
</dbReference>
<organism evidence="2 3">
    <name type="scientific">Bursaphelenchus okinawaensis</name>
    <dbReference type="NCBI Taxonomy" id="465554"/>
    <lineage>
        <taxon>Eukaryota</taxon>
        <taxon>Metazoa</taxon>
        <taxon>Ecdysozoa</taxon>
        <taxon>Nematoda</taxon>
        <taxon>Chromadorea</taxon>
        <taxon>Rhabditida</taxon>
        <taxon>Tylenchina</taxon>
        <taxon>Tylenchomorpha</taxon>
        <taxon>Aphelenchoidea</taxon>
        <taxon>Aphelenchoididae</taxon>
        <taxon>Bursaphelenchus</taxon>
    </lineage>
</organism>
<feature type="transmembrane region" description="Helical" evidence="1">
    <location>
        <begin position="225"/>
        <end position="247"/>
    </location>
</feature>
<gene>
    <name evidence="2" type="ORF">BOKJ2_LOCUS10017</name>
</gene>
<feature type="transmembrane region" description="Helical" evidence="1">
    <location>
        <begin position="84"/>
        <end position="107"/>
    </location>
</feature>
<dbReference type="PANTHER" id="PTHR22943">
    <property type="entry name" value="7-TRANSMEMBRANE DOMAIN RECEPTOR C.ELEGANS"/>
    <property type="match status" value="1"/>
</dbReference>
<dbReference type="SUPFAM" id="SSF81321">
    <property type="entry name" value="Family A G protein-coupled receptor-like"/>
    <property type="match status" value="1"/>
</dbReference>
<feature type="transmembrane region" description="Helical" evidence="1">
    <location>
        <begin position="21"/>
        <end position="40"/>
    </location>
</feature>